<organism evidence="2 3">
    <name type="scientific">Kluyveromyces dobzhanskii CBS 2104</name>
    <dbReference type="NCBI Taxonomy" id="1427455"/>
    <lineage>
        <taxon>Eukaryota</taxon>
        <taxon>Fungi</taxon>
        <taxon>Dikarya</taxon>
        <taxon>Ascomycota</taxon>
        <taxon>Saccharomycotina</taxon>
        <taxon>Saccharomycetes</taxon>
        <taxon>Saccharomycetales</taxon>
        <taxon>Saccharomycetaceae</taxon>
        <taxon>Kluyveromyces</taxon>
    </lineage>
</organism>
<feature type="region of interest" description="Disordered" evidence="1">
    <location>
        <begin position="464"/>
        <end position="485"/>
    </location>
</feature>
<comment type="caution">
    <text evidence="2">The sequence shown here is derived from an EMBL/GenBank/DDBJ whole genome shotgun (WGS) entry which is preliminary data.</text>
</comment>
<keyword evidence="3" id="KW-1185">Reference proteome</keyword>
<dbReference type="Proteomes" id="UP000031516">
    <property type="component" value="Unassembled WGS sequence"/>
</dbReference>
<name>A0A0A8LB43_9SACH</name>
<evidence type="ECO:0000313" key="2">
    <source>
        <dbReference type="EMBL" id="CDO96262.1"/>
    </source>
</evidence>
<dbReference type="OrthoDB" id="4088353at2759"/>
<feature type="compositionally biased region" description="Polar residues" evidence="1">
    <location>
        <begin position="464"/>
        <end position="475"/>
    </location>
</feature>
<accession>A0A0A8LB43</accession>
<protein>
    <submittedName>
        <fullName evidence="2">WGS project CCBQ000000000 data, contig 00058</fullName>
    </submittedName>
</protein>
<feature type="region of interest" description="Disordered" evidence="1">
    <location>
        <begin position="176"/>
        <end position="213"/>
    </location>
</feature>
<feature type="compositionally biased region" description="Low complexity" evidence="1">
    <location>
        <begin position="151"/>
        <end position="168"/>
    </location>
</feature>
<reference evidence="2 3" key="1">
    <citation type="submission" date="2014-03" db="EMBL/GenBank/DDBJ databases">
        <title>The genome of Kluyveromyces dobzhanskii.</title>
        <authorList>
            <person name="Nystedt B."/>
            <person name="Astrom S."/>
        </authorList>
    </citation>
    <scope>NUCLEOTIDE SEQUENCE [LARGE SCALE GENOMIC DNA]</scope>
    <source>
        <strain evidence="2 3">CBS 2104</strain>
    </source>
</reference>
<proteinExistence type="predicted"/>
<feature type="compositionally biased region" description="Low complexity" evidence="1">
    <location>
        <begin position="190"/>
        <end position="212"/>
    </location>
</feature>
<feature type="region of interest" description="Disordered" evidence="1">
    <location>
        <begin position="149"/>
        <end position="168"/>
    </location>
</feature>
<dbReference type="AlphaFoldDB" id="A0A0A8LB43"/>
<evidence type="ECO:0000313" key="3">
    <source>
        <dbReference type="Proteomes" id="UP000031516"/>
    </source>
</evidence>
<gene>
    <name evidence="2" type="ORF">KLDO_g4471</name>
</gene>
<evidence type="ECO:0000256" key="1">
    <source>
        <dbReference type="SAM" id="MobiDB-lite"/>
    </source>
</evidence>
<sequence length="539" mass="61012">MGGYFGKAHAASYKTTNTDRFLDEGQTILCRCCAGRVGYDWTLSLETEPIYNEEQVKRGDLQREKKGVLWNTRKVVNTILYRLNEMGMLVLNSITNPGPMPILNCIKSQARIFEPTTTYSRQKLKQDLKTLVNADDYVAHANKRTVSNAVSLSPSSPPEISSLTPSLSSVRCQIKKRNKERRNTDSTVASSNGSLNSVLSSSGEPFESSSDSVFNNSAFKTDSKTLQYASEQDHPLCDAESDLCTPENKDAQMNEPQTNAYETLPHTKMFNMNDLIFMDTFTEDDILQPITPIYKRPKNTQVEINPIFSSALDQTLTSKLEQRRNFKPIFLQDEVVEMEHWPNSSQQQRLQDSSIEFISPGPLAQKRTRQQSLNPSFLRLYALETSMKQKKLLPDLDLDESILQRLSVQEISQLNIPPDPSNRVSSHQIKLALITRKKLWSDMCQITRTDLHGESAPSNLKFVNTLHSNDSSSGPSDEDKDTQEATSLVRLNSEVKPWSQPEMSQPTMFKPCGRIPLGRNVNSKEIQYVVKGWCDYRFA</sequence>
<dbReference type="EMBL" id="CCBQ010000047">
    <property type="protein sequence ID" value="CDO96262.1"/>
    <property type="molecule type" value="Genomic_DNA"/>
</dbReference>
<feature type="region of interest" description="Disordered" evidence="1">
    <location>
        <begin position="237"/>
        <end position="257"/>
    </location>
</feature>